<organism evidence="2 3">
    <name type="scientific">Ceratodon purpureus</name>
    <name type="common">Fire moss</name>
    <name type="synonym">Dicranum purpureum</name>
    <dbReference type="NCBI Taxonomy" id="3225"/>
    <lineage>
        <taxon>Eukaryota</taxon>
        <taxon>Viridiplantae</taxon>
        <taxon>Streptophyta</taxon>
        <taxon>Embryophyta</taxon>
        <taxon>Bryophyta</taxon>
        <taxon>Bryophytina</taxon>
        <taxon>Bryopsida</taxon>
        <taxon>Dicranidae</taxon>
        <taxon>Pseudoditrichales</taxon>
        <taxon>Ditrichaceae</taxon>
        <taxon>Ceratodon</taxon>
    </lineage>
</organism>
<dbReference type="EMBL" id="CM026431">
    <property type="protein sequence ID" value="KAG0559129.1"/>
    <property type="molecule type" value="Genomic_DNA"/>
</dbReference>
<evidence type="ECO:0000313" key="3">
    <source>
        <dbReference type="Proteomes" id="UP000822688"/>
    </source>
</evidence>
<protein>
    <submittedName>
        <fullName evidence="2">Uncharacterized protein</fullName>
    </submittedName>
</protein>
<comment type="caution">
    <text evidence="2">The sequence shown here is derived from an EMBL/GenBank/DDBJ whole genome shotgun (WGS) entry which is preliminary data.</text>
</comment>
<gene>
    <name evidence="2" type="ORF">KC19_10G081400</name>
</gene>
<reference evidence="2" key="1">
    <citation type="submission" date="2020-06" db="EMBL/GenBank/DDBJ databases">
        <title>WGS assembly of Ceratodon purpureus strain R40.</title>
        <authorList>
            <person name="Carey S.B."/>
            <person name="Jenkins J."/>
            <person name="Shu S."/>
            <person name="Lovell J.T."/>
            <person name="Sreedasyam A."/>
            <person name="Maumus F."/>
            <person name="Tiley G.P."/>
            <person name="Fernandez-Pozo N."/>
            <person name="Barry K."/>
            <person name="Chen C."/>
            <person name="Wang M."/>
            <person name="Lipzen A."/>
            <person name="Daum C."/>
            <person name="Saski C.A."/>
            <person name="Payton A.C."/>
            <person name="Mcbreen J.C."/>
            <person name="Conrad R.E."/>
            <person name="Kollar L.M."/>
            <person name="Olsson S."/>
            <person name="Huttunen S."/>
            <person name="Landis J.B."/>
            <person name="Wickett N.J."/>
            <person name="Johnson M.G."/>
            <person name="Rensing S.A."/>
            <person name="Grimwood J."/>
            <person name="Schmutz J."/>
            <person name="Mcdaniel S.F."/>
        </authorList>
    </citation>
    <scope>NUCLEOTIDE SEQUENCE</scope>
    <source>
        <strain evidence="2">R40</strain>
    </source>
</reference>
<evidence type="ECO:0000313" key="2">
    <source>
        <dbReference type="EMBL" id="KAG0559129.1"/>
    </source>
</evidence>
<dbReference type="Proteomes" id="UP000822688">
    <property type="component" value="Chromosome 10"/>
</dbReference>
<proteinExistence type="predicted"/>
<feature type="region of interest" description="Disordered" evidence="1">
    <location>
        <begin position="1"/>
        <end position="55"/>
    </location>
</feature>
<sequence>MRPLEGKLKSNNNQPQKTEQTSKAHIQKPKPENKEPIQSSLAQKSRPPRLFPPSTQTLESRLFSASTQALKHQALRFQALQHEGVEGNMVCNVSREEVSSHDGVLIIRWP</sequence>
<evidence type="ECO:0000256" key="1">
    <source>
        <dbReference type="SAM" id="MobiDB-lite"/>
    </source>
</evidence>
<dbReference type="AlphaFoldDB" id="A0A8T0GLP4"/>
<name>A0A8T0GLP4_CERPU</name>
<feature type="compositionally biased region" description="Polar residues" evidence="1">
    <location>
        <begin position="9"/>
        <end position="24"/>
    </location>
</feature>
<accession>A0A8T0GLP4</accession>
<keyword evidence="3" id="KW-1185">Reference proteome</keyword>